<evidence type="ECO:0008006" key="4">
    <source>
        <dbReference type="Google" id="ProtNLM"/>
    </source>
</evidence>
<gene>
    <name evidence="3" type="ORF">QBL07_16525</name>
</gene>
<evidence type="ECO:0000259" key="2">
    <source>
        <dbReference type="Pfam" id="PF23213"/>
    </source>
</evidence>
<dbReference type="AlphaFoldDB" id="A0AAW6RDI2"/>
<proteinExistence type="predicted"/>
<dbReference type="Pfam" id="PF23212">
    <property type="entry name" value="DUF7064"/>
    <property type="match status" value="1"/>
</dbReference>
<comment type="caution">
    <text evidence="3">The sequence shown here is derived from an EMBL/GenBank/DDBJ whole genome shotgun (WGS) entry which is preliminary data.</text>
</comment>
<dbReference type="InterPro" id="IPR055492">
    <property type="entry name" value="DUF7064"/>
</dbReference>
<dbReference type="EMBL" id="JARUXG010000010">
    <property type="protein sequence ID" value="MDG6782435.1"/>
    <property type="molecule type" value="Genomic_DNA"/>
</dbReference>
<dbReference type="Pfam" id="PF23213">
    <property type="entry name" value="DUF7065"/>
    <property type="match status" value="1"/>
</dbReference>
<organism evidence="3">
    <name type="scientific">Gordonia rubripertincta</name>
    <name type="common">Rhodococcus corallinus</name>
    <dbReference type="NCBI Taxonomy" id="36822"/>
    <lineage>
        <taxon>Bacteria</taxon>
        <taxon>Bacillati</taxon>
        <taxon>Actinomycetota</taxon>
        <taxon>Actinomycetes</taxon>
        <taxon>Mycobacteriales</taxon>
        <taxon>Gordoniaceae</taxon>
        <taxon>Gordonia</taxon>
    </lineage>
</organism>
<sequence>MIKETDCEFHDRDPDDWTWTETTALIFSVPEAGILGNAYVLARPNLGVALSSVALAQNFCTSAAEMDLSDCQVHQPCPKSFTDYSLPNGLSVKTSNAPRDYRMRYENVLGNCSFDLNFEATHHPFDMHDPAENALLTAADSVASQDTRGDGWANGHFEVKGHITGELTLRGQRYEVECYESMDHSWGPRRDLGTWAVSWISVNFGPELAMHLAVEITLERGQVRYGDLRFGFVTRNGETESLVWAQVDAARIDMLTMSNHLKVRSAGGTEWEFRGSAVAARPWYGFNPRDVAFQSLHRYEYDGAVGYGEMADIFGLDYLSEHVSKHGRGA</sequence>
<reference evidence="3" key="1">
    <citation type="submission" date="2023-04" db="EMBL/GenBank/DDBJ databases">
        <title>Characterization and analysis of the complete genome of Gordonia rubripertincta 112, the degrader of aromatic and aliphatic compounds.</title>
        <authorList>
            <person name="Frantsuzova E."/>
            <person name="Bogun A."/>
            <person name="Delegan Y."/>
        </authorList>
    </citation>
    <scope>NUCLEOTIDE SEQUENCE</scope>
    <source>
        <strain evidence="3">112</strain>
    </source>
</reference>
<evidence type="ECO:0000313" key="3">
    <source>
        <dbReference type="EMBL" id="MDG6782435.1"/>
    </source>
</evidence>
<feature type="domain" description="DUF7065" evidence="2">
    <location>
        <begin position="148"/>
        <end position="189"/>
    </location>
</feature>
<dbReference type="SUPFAM" id="SSF159245">
    <property type="entry name" value="AttH-like"/>
    <property type="match status" value="1"/>
</dbReference>
<protein>
    <recommendedName>
        <fullName evidence="4">DUF2804 domain-containing protein</fullName>
    </recommendedName>
</protein>
<dbReference type="RefSeq" id="WP_005196940.1">
    <property type="nucleotide sequence ID" value="NZ_CP136136.1"/>
</dbReference>
<accession>A0AAW6RDI2</accession>
<evidence type="ECO:0000259" key="1">
    <source>
        <dbReference type="Pfam" id="PF23212"/>
    </source>
</evidence>
<feature type="domain" description="DUF7064" evidence="1">
    <location>
        <begin position="196"/>
        <end position="309"/>
    </location>
</feature>
<dbReference type="InterPro" id="IPR055493">
    <property type="entry name" value="DUF7065"/>
</dbReference>
<name>A0AAW6RDI2_GORRU</name>